<dbReference type="Proteomes" id="UP000528457">
    <property type="component" value="Unassembled WGS sequence"/>
</dbReference>
<dbReference type="CDD" id="cd01300">
    <property type="entry name" value="YtcJ_like"/>
    <property type="match status" value="1"/>
</dbReference>
<dbReference type="PANTHER" id="PTHR22642:SF2">
    <property type="entry name" value="PROTEIN LONG AFTER FAR-RED 3"/>
    <property type="match status" value="1"/>
</dbReference>
<dbReference type="SUPFAM" id="SSF51338">
    <property type="entry name" value="Composite domain of metallo-dependent hydrolases"/>
    <property type="match status" value="1"/>
</dbReference>
<evidence type="ECO:0000256" key="1">
    <source>
        <dbReference type="SAM" id="SignalP"/>
    </source>
</evidence>
<dbReference type="RefSeq" id="WP_208020077.1">
    <property type="nucleotide sequence ID" value="NZ_JAAONY010000001.1"/>
</dbReference>
<sequence>MRTSTIISSSLLLTFSSLTFSTHSLAAKHCVEADLAFSGNIYTANDNFPKANHLAIKGNKIAAVSLEPITLCDGARHFRLKKGAILPGFTDAHVHLKGIGYREKNLNLQGINSLAETLQAVADYAKANPDASWVVGRGWIEKVWPEKRFPNLADIDAIVGDRPAYLTRADGHSALANSAALKLAGIDKHTQAPEGGAIEKDSKGELTGLLVDNAMALVEKLIPENTRADDKDALARGLKRNAQLGWTQTQNAGGSWQDLQLLQELQNEGQLAHRVYYALSQGDDADKLLNKGAQFDGGSWISARGIKLYSDGALGSRGAALIEPYHDAKSKGLLLIDEPTIMPILEKALRKGIQIQTHAIGDLANRLVLDWYEKAFRNVPRDEWAIANPRWRIEHSQNITPEDQDRFKQLGVIPSMQPSHAIGDLHFAPDRLGEKRLQNAYPWQSLLDKGLIIAGGSDAPVEIGDPRIEFYAASIRKDTSGFQAEGWHPELAVSRDNALKMFTLWPAYAAFEENLRGSIEVGKLADLTIFNRDIMTVAGDQILEADVLFTIIDGNIAYQKP</sequence>
<dbReference type="GO" id="GO:0016810">
    <property type="term" value="F:hydrolase activity, acting on carbon-nitrogen (but not peptide) bonds"/>
    <property type="evidence" value="ECO:0007669"/>
    <property type="project" value="InterPro"/>
</dbReference>
<dbReference type="Gene3D" id="2.30.40.10">
    <property type="entry name" value="Urease, subunit C, domain 1"/>
    <property type="match status" value="1"/>
</dbReference>
<dbReference type="InterPro" id="IPR013108">
    <property type="entry name" value="Amidohydro_3"/>
</dbReference>
<feature type="domain" description="Amidohydrolase 3" evidence="2">
    <location>
        <begin position="83"/>
        <end position="558"/>
    </location>
</feature>
<evidence type="ECO:0000259" key="2">
    <source>
        <dbReference type="Pfam" id="PF07969"/>
    </source>
</evidence>
<dbReference type="InterPro" id="IPR033932">
    <property type="entry name" value="YtcJ-like"/>
</dbReference>
<keyword evidence="1" id="KW-0732">Signal</keyword>
<comment type="caution">
    <text evidence="3">The sequence shown here is derived from an EMBL/GenBank/DDBJ whole genome shotgun (WGS) entry which is preliminary data.</text>
</comment>
<proteinExistence type="predicted"/>
<protein>
    <recommendedName>
        <fullName evidence="2">Amidohydrolase 3 domain-containing protein</fullName>
    </recommendedName>
</protein>
<keyword evidence="4" id="KW-1185">Reference proteome</keyword>
<dbReference type="PANTHER" id="PTHR22642">
    <property type="entry name" value="IMIDAZOLONEPROPIONASE"/>
    <property type="match status" value="1"/>
</dbReference>
<dbReference type="InterPro" id="IPR032466">
    <property type="entry name" value="Metal_Hydrolase"/>
</dbReference>
<dbReference type="Pfam" id="PF07969">
    <property type="entry name" value="Amidohydro_3"/>
    <property type="match status" value="1"/>
</dbReference>
<organism evidence="3 4">
    <name type="scientific">Pseudoteredinibacter isoporae</name>
    <dbReference type="NCBI Taxonomy" id="570281"/>
    <lineage>
        <taxon>Bacteria</taxon>
        <taxon>Pseudomonadati</taxon>
        <taxon>Pseudomonadota</taxon>
        <taxon>Gammaproteobacteria</taxon>
        <taxon>Cellvibrionales</taxon>
        <taxon>Cellvibrionaceae</taxon>
        <taxon>Pseudoteredinibacter</taxon>
    </lineage>
</organism>
<accession>A0A7X0MVA7</accession>
<dbReference type="Gene3D" id="3.20.20.140">
    <property type="entry name" value="Metal-dependent hydrolases"/>
    <property type="match status" value="1"/>
</dbReference>
<reference evidence="3 4" key="1">
    <citation type="submission" date="2020-08" db="EMBL/GenBank/DDBJ databases">
        <title>Genomic Encyclopedia of Type Strains, Phase IV (KMG-IV): sequencing the most valuable type-strain genomes for metagenomic binning, comparative biology and taxonomic classification.</title>
        <authorList>
            <person name="Goeker M."/>
        </authorList>
    </citation>
    <scope>NUCLEOTIDE SEQUENCE [LARGE SCALE GENOMIC DNA]</scope>
    <source>
        <strain evidence="3 4">DSM 22368</strain>
    </source>
</reference>
<name>A0A7X0MVA7_9GAMM</name>
<dbReference type="AlphaFoldDB" id="A0A7X0MVA7"/>
<evidence type="ECO:0000313" key="4">
    <source>
        <dbReference type="Proteomes" id="UP000528457"/>
    </source>
</evidence>
<evidence type="ECO:0000313" key="3">
    <source>
        <dbReference type="EMBL" id="MBB6520890.1"/>
    </source>
</evidence>
<gene>
    <name evidence="3" type="ORF">HNR48_001168</name>
</gene>
<dbReference type="EMBL" id="JACHHT010000001">
    <property type="protein sequence ID" value="MBB6520890.1"/>
    <property type="molecule type" value="Genomic_DNA"/>
</dbReference>
<dbReference type="InterPro" id="IPR011059">
    <property type="entry name" value="Metal-dep_hydrolase_composite"/>
</dbReference>
<dbReference type="SUPFAM" id="SSF51556">
    <property type="entry name" value="Metallo-dependent hydrolases"/>
    <property type="match status" value="1"/>
</dbReference>
<feature type="chain" id="PRO_5030526020" description="Amidohydrolase 3 domain-containing protein" evidence="1">
    <location>
        <begin position="27"/>
        <end position="561"/>
    </location>
</feature>
<feature type="signal peptide" evidence="1">
    <location>
        <begin position="1"/>
        <end position="26"/>
    </location>
</feature>
<dbReference type="InParanoid" id="A0A7X0MVA7"/>
<dbReference type="Gene3D" id="3.10.310.70">
    <property type="match status" value="1"/>
</dbReference>